<keyword evidence="6 12" id="KW-0479">Metal-binding</keyword>
<evidence type="ECO:0000256" key="6">
    <source>
        <dbReference type="ARBA" id="ARBA00022723"/>
    </source>
</evidence>
<dbReference type="PANTHER" id="PTHR30313">
    <property type="entry name" value="DNA PRIMASE"/>
    <property type="match status" value="1"/>
</dbReference>
<dbReference type="GO" id="GO:1990077">
    <property type="term" value="C:primosome complex"/>
    <property type="evidence" value="ECO:0007669"/>
    <property type="project" value="UniProtKB-KW"/>
</dbReference>
<dbReference type="GO" id="GO:0008270">
    <property type="term" value="F:zinc ion binding"/>
    <property type="evidence" value="ECO:0007669"/>
    <property type="project" value="UniProtKB-UniRule"/>
</dbReference>
<evidence type="ECO:0000256" key="8">
    <source>
        <dbReference type="ARBA" id="ARBA00022833"/>
    </source>
</evidence>
<dbReference type="Gene3D" id="3.40.1360.10">
    <property type="match status" value="1"/>
</dbReference>
<keyword evidence="3 12" id="KW-0808">Transferase</keyword>
<dbReference type="SUPFAM" id="SSF57783">
    <property type="entry name" value="Zinc beta-ribbon"/>
    <property type="match status" value="1"/>
</dbReference>
<dbReference type="InterPro" id="IPR016136">
    <property type="entry name" value="DNA_helicase_N/primase_C"/>
</dbReference>
<keyword evidence="10 12" id="KW-0238">DNA-binding</keyword>
<keyword evidence="9" id="KW-0460">Magnesium</keyword>
<proteinExistence type="inferred from homology"/>
<name>H1XQW0_CALAY</name>
<evidence type="ECO:0000256" key="3">
    <source>
        <dbReference type="ARBA" id="ARBA00022679"/>
    </source>
</evidence>
<dbReference type="Pfam" id="PF08275">
    <property type="entry name" value="DNAG_N"/>
    <property type="match status" value="1"/>
</dbReference>
<sequence length="607" mass="70013">MGKINPLKIDEIRGAVNIVHYISRFVSLKKAGQNYKGLCPFHTEKTPSFVVSPAKQIFHCFGCGKGGNIYTFIMEYEKLSFFEALRRAAEFAGIPLPEEDLEAKTRERTYFEKLYEINETAARYFEDNLFKREFKNWLDYFKQRGLSERTIKKFQLGYAPDSKSGLLEVFKKKNVDLAEAEKLGLVARSFYNDAFIDKFRHRVMFPFHNLSGKIIGFGGRQLRSDQQPKYLNSPESPIYKKGSILYGLYQAINRIREEDLVILVEGYFDLLQLVEHGQTNVVATSGTALTDYQARLIGRYTQKVLLLYDGDDAGRKAALRNGYILEKNGLNAFIAALPADEDPDSFLRKNGLKALEPYLKSQLTPVEFEINMFYEENPKPSLQAKNQFVSQLLENLLELNDPLKTGLYLPLVSDLLQINEDLLVEQFKKLERQRRRWKKAETVSPEIPTETEDRVHRGQYLAEAGVVYLLLNGEERVRNFLLSQLSYDLFENPSFIEVYEAILNELDEVGKVDKSEILSQFQEAVDVQAALSALDLMEFNDPLKFARDCIFQLKKWTLEKQAQEIQELIRSDHESQDALAHYTVELMRVRKELNRLVKDHRAGSGDF</sequence>
<feature type="zinc finger region" description="CHC2-type" evidence="12 14">
    <location>
        <begin position="39"/>
        <end position="63"/>
    </location>
</feature>
<evidence type="ECO:0000256" key="2">
    <source>
        <dbReference type="ARBA" id="ARBA00022515"/>
    </source>
</evidence>
<dbReference type="GO" id="GO:0003899">
    <property type="term" value="F:DNA-directed RNA polymerase activity"/>
    <property type="evidence" value="ECO:0007669"/>
    <property type="project" value="UniProtKB-UniRule"/>
</dbReference>
<evidence type="ECO:0000256" key="9">
    <source>
        <dbReference type="ARBA" id="ARBA00022842"/>
    </source>
</evidence>
<comment type="subunit">
    <text evidence="12">Monomer. Interacts with DnaB.</text>
</comment>
<keyword evidence="7 12" id="KW-0863">Zinc-finger</keyword>
<dbReference type="Proteomes" id="UP000183868">
    <property type="component" value="Chromosome"/>
</dbReference>
<feature type="domain" description="Toprim" evidence="15">
    <location>
        <begin position="259"/>
        <end position="340"/>
    </location>
</feature>
<dbReference type="GO" id="GO:0005737">
    <property type="term" value="C:cytoplasm"/>
    <property type="evidence" value="ECO:0007669"/>
    <property type="project" value="TreeGrafter"/>
</dbReference>
<dbReference type="AlphaFoldDB" id="H1XQW0"/>
<dbReference type="eggNOG" id="COG0358">
    <property type="taxonomic scope" value="Bacteria"/>
</dbReference>
<dbReference type="HOGENOM" id="CLU_013501_3_1_0"/>
<evidence type="ECO:0000313" key="16">
    <source>
        <dbReference type="EMBL" id="APF18372.1"/>
    </source>
</evidence>
<dbReference type="SMART" id="SM00400">
    <property type="entry name" value="ZnF_CHCC"/>
    <property type="match status" value="1"/>
</dbReference>
<dbReference type="InterPro" id="IPR006171">
    <property type="entry name" value="TOPRIM_dom"/>
</dbReference>
<dbReference type="GO" id="GO:0000428">
    <property type="term" value="C:DNA-directed RNA polymerase complex"/>
    <property type="evidence" value="ECO:0007669"/>
    <property type="project" value="UniProtKB-KW"/>
</dbReference>
<dbReference type="HAMAP" id="MF_00974">
    <property type="entry name" value="DNA_primase_DnaG"/>
    <property type="match status" value="1"/>
</dbReference>
<dbReference type="InterPro" id="IPR034151">
    <property type="entry name" value="TOPRIM_DnaG_bac"/>
</dbReference>
<dbReference type="InterPro" id="IPR036977">
    <property type="entry name" value="DNA_primase_Znf_CHC2"/>
</dbReference>
<dbReference type="Gene3D" id="1.10.860.10">
    <property type="entry name" value="DNAb Helicase, Chain A"/>
    <property type="match status" value="1"/>
</dbReference>
<comment type="catalytic activity">
    <reaction evidence="12">
        <text>ssDNA + n NTP = ssDNA/pppN(pN)n-1 hybrid + (n-1) diphosphate.</text>
        <dbReference type="EC" id="2.7.7.101"/>
    </reaction>
</comment>
<dbReference type="InParanoid" id="H1XQW0"/>
<organism evidence="17 18">
    <name type="scientific">Caldithrix abyssi DSM 13497</name>
    <dbReference type="NCBI Taxonomy" id="880073"/>
    <lineage>
        <taxon>Bacteria</taxon>
        <taxon>Pseudomonadati</taxon>
        <taxon>Calditrichota</taxon>
        <taxon>Calditrichia</taxon>
        <taxon>Calditrichales</taxon>
        <taxon>Calditrichaceae</taxon>
        <taxon>Caldithrix</taxon>
    </lineage>
</organism>
<dbReference type="FunCoup" id="H1XQW0">
    <property type="interactions" value="259"/>
</dbReference>
<dbReference type="CDD" id="cd03364">
    <property type="entry name" value="TOPRIM_DnaG_primases"/>
    <property type="match status" value="1"/>
</dbReference>
<dbReference type="EMBL" id="CP018099">
    <property type="protein sequence ID" value="APF18372.1"/>
    <property type="molecule type" value="Genomic_DNA"/>
</dbReference>
<evidence type="ECO:0000256" key="1">
    <source>
        <dbReference type="ARBA" id="ARBA00022478"/>
    </source>
</evidence>
<dbReference type="InterPro" id="IPR037068">
    <property type="entry name" value="DNA_primase_core_N_sf"/>
</dbReference>
<dbReference type="SUPFAM" id="SSF56731">
    <property type="entry name" value="DNA primase core"/>
    <property type="match status" value="1"/>
</dbReference>
<evidence type="ECO:0000256" key="4">
    <source>
        <dbReference type="ARBA" id="ARBA00022695"/>
    </source>
</evidence>
<dbReference type="Gene3D" id="3.90.980.10">
    <property type="entry name" value="DNA primase, catalytic core, N-terminal domain"/>
    <property type="match status" value="1"/>
</dbReference>
<dbReference type="EMBL" id="CM001402">
    <property type="protein sequence ID" value="EHO42383.1"/>
    <property type="molecule type" value="Genomic_DNA"/>
</dbReference>
<dbReference type="NCBIfam" id="TIGR01391">
    <property type="entry name" value="dnaG"/>
    <property type="match status" value="1"/>
</dbReference>
<keyword evidence="5 12" id="KW-0235">DNA replication</keyword>
<keyword evidence="11 12" id="KW-0804">Transcription</keyword>
<evidence type="ECO:0000256" key="7">
    <source>
        <dbReference type="ARBA" id="ARBA00022771"/>
    </source>
</evidence>
<comment type="domain">
    <text evidence="12">Contains an N-terminal zinc-binding domain, a central core domain that contains the primase activity, and a C-terminal DnaB-binding domain.</text>
</comment>
<dbReference type="Pfam" id="PF13155">
    <property type="entry name" value="Toprim_2"/>
    <property type="match status" value="1"/>
</dbReference>
<evidence type="ECO:0000313" key="18">
    <source>
        <dbReference type="Proteomes" id="UP000004671"/>
    </source>
</evidence>
<dbReference type="Proteomes" id="UP000004671">
    <property type="component" value="Chromosome"/>
</dbReference>
<dbReference type="EC" id="2.7.7.101" evidence="12"/>
<evidence type="ECO:0000256" key="13">
    <source>
        <dbReference type="PIRNR" id="PIRNR002811"/>
    </source>
</evidence>
<dbReference type="InterPro" id="IPR006295">
    <property type="entry name" value="DNA_primase_DnaG"/>
</dbReference>
<keyword evidence="8 12" id="KW-0862">Zinc</keyword>
<keyword evidence="18" id="KW-1185">Reference proteome</keyword>
<dbReference type="FunFam" id="3.90.580.10:FF:000001">
    <property type="entry name" value="DNA primase"/>
    <property type="match status" value="1"/>
</dbReference>
<dbReference type="InterPro" id="IPR030846">
    <property type="entry name" value="DnaG_bac"/>
</dbReference>
<dbReference type="KEGG" id="caby:Cabys_1623"/>
<dbReference type="GO" id="GO:0006269">
    <property type="term" value="P:DNA replication, synthesis of primer"/>
    <property type="evidence" value="ECO:0007669"/>
    <property type="project" value="UniProtKB-UniRule"/>
</dbReference>
<keyword evidence="1 12" id="KW-0240">DNA-directed RNA polymerase</keyword>
<comment type="similarity">
    <text evidence="12 13">Belongs to the DnaG primase family.</text>
</comment>
<reference evidence="16 19" key="2">
    <citation type="submission" date="2016-11" db="EMBL/GenBank/DDBJ databases">
        <title>Genomic analysis of Caldithrix abyssi and proposal of a novel bacterial phylum Caldithrichaeota.</title>
        <authorList>
            <person name="Kublanov I."/>
            <person name="Sigalova O."/>
            <person name="Gavrilov S."/>
            <person name="Lebedinsky A."/>
            <person name="Ivanova N."/>
            <person name="Daum C."/>
            <person name="Reddy T."/>
            <person name="Klenk H.P."/>
            <person name="Goker M."/>
            <person name="Reva O."/>
            <person name="Miroshnichenko M."/>
            <person name="Kyprides N."/>
            <person name="Woyke T."/>
            <person name="Gelfand M."/>
        </authorList>
    </citation>
    <scope>NUCLEOTIDE SEQUENCE [LARGE SCALE GENOMIC DNA]</scope>
    <source>
        <strain evidence="16 19">LF13</strain>
    </source>
</reference>
<gene>
    <name evidence="12 16" type="primary">dnaG</name>
    <name evidence="16" type="ORF">Cabys_1623</name>
    <name evidence="17" type="ORF">Calab_2776</name>
</gene>
<dbReference type="Gene3D" id="3.90.580.10">
    <property type="entry name" value="Zinc finger, CHC2-type domain"/>
    <property type="match status" value="1"/>
</dbReference>
<evidence type="ECO:0000256" key="12">
    <source>
        <dbReference type="HAMAP-Rule" id="MF_00974"/>
    </source>
</evidence>
<evidence type="ECO:0000256" key="14">
    <source>
        <dbReference type="PIRSR" id="PIRSR002811-1"/>
    </source>
</evidence>
<evidence type="ECO:0000256" key="5">
    <source>
        <dbReference type="ARBA" id="ARBA00022705"/>
    </source>
</evidence>
<comment type="cofactor">
    <cofactor evidence="12 13 14">
        <name>Zn(2+)</name>
        <dbReference type="ChEBI" id="CHEBI:29105"/>
    </cofactor>
    <text evidence="12 13 14">Binds 1 zinc ion per monomer.</text>
</comment>
<dbReference type="RefSeq" id="WP_006929693.1">
    <property type="nucleotide sequence ID" value="NZ_CM001402.1"/>
</dbReference>
<reference evidence="17 18" key="1">
    <citation type="submission" date="2011-09" db="EMBL/GenBank/DDBJ databases">
        <title>The permanent draft genome of Caldithrix abyssi DSM 13497.</title>
        <authorList>
            <consortium name="US DOE Joint Genome Institute (JGI-PGF)"/>
            <person name="Lucas S."/>
            <person name="Han J."/>
            <person name="Lapidus A."/>
            <person name="Bruce D."/>
            <person name="Goodwin L."/>
            <person name="Pitluck S."/>
            <person name="Peters L."/>
            <person name="Kyrpides N."/>
            <person name="Mavromatis K."/>
            <person name="Ivanova N."/>
            <person name="Mikhailova N."/>
            <person name="Chertkov O."/>
            <person name="Detter J.C."/>
            <person name="Tapia R."/>
            <person name="Han C."/>
            <person name="Land M."/>
            <person name="Hauser L."/>
            <person name="Markowitz V."/>
            <person name="Cheng J.-F."/>
            <person name="Hugenholtz P."/>
            <person name="Woyke T."/>
            <person name="Wu D."/>
            <person name="Spring S."/>
            <person name="Brambilla E."/>
            <person name="Klenk H.-P."/>
            <person name="Eisen J.A."/>
        </authorList>
    </citation>
    <scope>NUCLEOTIDE SEQUENCE [LARGE SCALE GENOMIC DNA]</scope>
    <source>
        <strain evidence="17 18">DSM 13497</strain>
    </source>
</reference>
<evidence type="ECO:0000259" key="15">
    <source>
        <dbReference type="PROSITE" id="PS50880"/>
    </source>
</evidence>
<dbReference type="PIRSF" id="PIRSF002811">
    <property type="entry name" value="DnaG"/>
    <property type="match status" value="1"/>
</dbReference>
<keyword evidence="2 12" id="KW-0639">Primosome</keyword>
<dbReference type="OrthoDB" id="9803773at2"/>
<dbReference type="PROSITE" id="PS50880">
    <property type="entry name" value="TOPRIM"/>
    <property type="match status" value="1"/>
</dbReference>
<dbReference type="PaxDb" id="880073-Calab_2776"/>
<dbReference type="SMART" id="SM00493">
    <property type="entry name" value="TOPRIM"/>
    <property type="match status" value="1"/>
</dbReference>
<dbReference type="STRING" id="880073.Cabys_1623"/>
<dbReference type="InterPro" id="IPR002694">
    <property type="entry name" value="Znf_CHC2"/>
</dbReference>
<dbReference type="GO" id="GO:0003677">
    <property type="term" value="F:DNA binding"/>
    <property type="evidence" value="ECO:0007669"/>
    <property type="project" value="UniProtKB-KW"/>
</dbReference>
<dbReference type="PANTHER" id="PTHR30313:SF2">
    <property type="entry name" value="DNA PRIMASE"/>
    <property type="match status" value="1"/>
</dbReference>
<comment type="function">
    <text evidence="12 13">RNA polymerase that catalyzes the synthesis of short RNA molecules used as primers for DNA polymerase during DNA replication.</text>
</comment>
<dbReference type="InterPro" id="IPR013264">
    <property type="entry name" value="DNAG_N"/>
</dbReference>
<evidence type="ECO:0000313" key="17">
    <source>
        <dbReference type="EMBL" id="EHO42383.1"/>
    </source>
</evidence>
<evidence type="ECO:0000256" key="11">
    <source>
        <dbReference type="ARBA" id="ARBA00023163"/>
    </source>
</evidence>
<dbReference type="InterPro" id="IPR050219">
    <property type="entry name" value="DnaG_primase"/>
</dbReference>
<evidence type="ECO:0000313" key="19">
    <source>
        <dbReference type="Proteomes" id="UP000183868"/>
    </source>
</evidence>
<protein>
    <recommendedName>
        <fullName evidence="12 13">DNA primase</fullName>
        <ecNumber evidence="12">2.7.7.101</ecNumber>
    </recommendedName>
</protein>
<keyword evidence="4 12" id="KW-0548">Nucleotidyltransferase</keyword>
<evidence type="ECO:0000256" key="10">
    <source>
        <dbReference type="ARBA" id="ARBA00023125"/>
    </source>
</evidence>
<accession>H1XQW0</accession>
<dbReference type="Pfam" id="PF01807">
    <property type="entry name" value="Zn_ribbon_DnaG"/>
    <property type="match status" value="1"/>
</dbReference>